<sequence length="149" mass="16285">MFSTKDGGKSLQGGTYFQENIAERVSDHVLLNSKSLQDGTNLEEAQQKRTQPVLSSYETMNVDSVPPSTQWYHAFTQSMYDASSQQHDMIHDQNLIIAGKTFLSQQTMENVDSPCTLLQGSLAGIGGALGNRLEQGSESSPHNVAMETS</sequence>
<evidence type="ECO:0000313" key="1">
    <source>
        <dbReference type="EMBL" id="KAA6368147.1"/>
    </source>
</evidence>
<accession>A0A5J4UCA6</accession>
<dbReference type="EMBL" id="SNRW01017639">
    <property type="protein sequence ID" value="KAA6368147.1"/>
    <property type="molecule type" value="Genomic_DNA"/>
</dbReference>
<proteinExistence type="predicted"/>
<protein>
    <submittedName>
        <fullName evidence="1">Uncharacterized protein</fullName>
    </submittedName>
</protein>
<dbReference type="AlphaFoldDB" id="A0A5J4UCA6"/>
<reference evidence="1 2" key="1">
    <citation type="submission" date="2019-03" db="EMBL/GenBank/DDBJ databases">
        <title>Single cell metagenomics reveals metabolic interactions within the superorganism composed of flagellate Streblomastix strix and complex community of Bacteroidetes bacteria on its surface.</title>
        <authorList>
            <person name="Treitli S.C."/>
            <person name="Kolisko M."/>
            <person name="Husnik F."/>
            <person name="Keeling P."/>
            <person name="Hampl V."/>
        </authorList>
    </citation>
    <scope>NUCLEOTIDE SEQUENCE [LARGE SCALE GENOMIC DNA]</scope>
    <source>
        <strain evidence="1">ST1C</strain>
    </source>
</reference>
<organism evidence="1 2">
    <name type="scientific">Streblomastix strix</name>
    <dbReference type="NCBI Taxonomy" id="222440"/>
    <lineage>
        <taxon>Eukaryota</taxon>
        <taxon>Metamonada</taxon>
        <taxon>Preaxostyla</taxon>
        <taxon>Oxymonadida</taxon>
        <taxon>Streblomastigidae</taxon>
        <taxon>Streblomastix</taxon>
    </lineage>
</organism>
<comment type="caution">
    <text evidence="1">The sequence shown here is derived from an EMBL/GenBank/DDBJ whole genome shotgun (WGS) entry which is preliminary data.</text>
</comment>
<name>A0A5J4UCA6_9EUKA</name>
<dbReference type="Proteomes" id="UP000324800">
    <property type="component" value="Unassembled WGS sequence"/>
</dbReference>
<evidence type="ECO:0000313" key="2">
    <source>
        <dbReference type="Proteomes" id="UP000324800"/>
    </source>
</evidence>
<gene>
    <name evidence="1" type="ORF">EZS28_036326</name>
</gene>